<dbReference type="EMBL" id="JBFRYA010000001">
    <property type="protein sequence ID" value="MEX1667785.1"/>
    <property type="molecule type" value="Genomic_DNA"/>
</dbReference>
<dbReference type="InterPro" id="IPR041354">
    <property type="entry name" value="4PPT_N"/>
</dbReference>
<organism evidence="14 15">
    <name type="scientific">Zhongshania guokunii</name>
    <dbReference type="NCBI Taxonomy" id="641783"/>
    <lineage>
        <taxon>Bacteria</taxon>
        <taxon>Pseudomonadati</taxon>
        <taxon>Pseudomonadota</taxon>
        <taxon>Gammaproteobacteria</taxon>
        <taxon>Cellvibrionales</taxon>
        <taxon>Spongiibacteraceae</taxon>
        <taxon>Zhongshania</taxon>
    </lineage>
</organism>
<evidence type="ECO:0000256" key="9">
    <source>
        <dbReference type="ARBA" id="ARBA00031996"/>
    </source>
</evidence>
<evidence type="ECO:0000256" key="8">
    <source>
        <dbReference type="ARBA" id="ARBA00029894"/>
    </source>
</evidence>
<comment type="pathway">
    <text evidence="2">Siderophore biosynthesis; enterobactin biosynthesis.</text>
</comment>
<dbReference type="RefSeq" id="WP_368380087.1">
    <property type="nucleotide sequence ID" value="NZ_JBFRYA010000001.1"/>
</dbReference>
<accession>A0ABV3U1M4</accession>
<dbReference type="Proteomes" id="UP001557485">
    <property type="component" value="Unassembled WGS sequence"/>
</dbReference>
<dbReference type="InterPro" id="IPR037143">
    <property type="entry name" value="4-PPantetheinyl_Trfase_dom_sf"/>
</dbReference>
<evidence type="ECO:0000313" key="14">
    <source>
        <dbReference type="EMBL" id="MEX1667785.1"/>
    </source>
</evidence>
<comment type="catalytic activity">
    <reaction evidence="10">
        <text>apo-[aryl-carrier protein] + CoA = holo-[aryl-carrier protein] + adenosine 3',5'-bisphosphate + H(+)</text>
        <dbReference type="Rhea" id="RHEA:48404"/>
        <dbReference type="Rhea" id="RHEA-COMP:15903"/>
        <dbReference type="Rhea" id="RHEA-COMP:17557"/>
        <dbReference type="ChEBI" id="CHEBI:15378"/>
        <dbReference type="ChEBI" id="CHEBI:29999"/>
        <dbReference type="ChEBI" id="CHEBI:57287"/>
        <dbReference type="ChEBI" id="CHEBI:58343"/>
        <dbReference type="ChEBI" id="CHEBI:64479"/>
    </reaction>
</comment>
<gene>
    <name evidence="14" type="ORF">AB4876_02625</name>
</gene>
<dbReference type="Gene3D" id="3.90.470.20">
    <property type="entry name" value="4'-phosphopantetheinyl transferase domain"/>
    <property type="match status" value="1"/>
</dbReference>
<evidence type="ECO:0000256" key="4">
    <source>
        <dbReference type="ARBA" id="ARBA00011503"/>
    </source>
</evidence>
<dbReference type="Pfam" id="PF17837">
    <property type="entry name" value="4PPT_N"/>
    <property type="match status" value="1"/>
</dbReference>
<comment type="catalytic activity">
    <reaction evidence="11">
        <text>apo-[peptidyl-carrier protein] + CoA = holo-[peptidyl-carrier protein] + adenosine 3',5'-bisphosphate + H(+)</text>
        <dbReference type="Rhea" id="RHEA:46228"/>
        <dbReference type="Rhea" id="RHEA-COMP:11479"/>
        <dbReference type="Rhea" id="RHEA-COMP:11480"/>
        <dbReference type="ChEBI" id="CHEBI:15378"/>
        <dbReference type="ChEBI" id="CHEBI:29999"/>
        <dbReference type="ChEBI" id="CHEBI:57287"/>
        <dbReference type="ChEBI" id="CHEBI:58343"/>
        <dbReference type="ChEBI" id="CHEBI:64479"/>
    </reaction>
</comment>
<keyword evidence="7" id="KW-0259">Enterobactin biosynthesis</keyword>
<dbReference type="PRINTS" id="PR01399">
    <property type="entry name" value="ENTSNTHTASED"/>
</dbReference>
<dbReference type="SUPFAM" id="SSF56214">
    <property type="entry name" value="4'-phosphopantetheinyl transferase"/>
    <property type="match status" value="1"/>
</dbReference>
<dbReference type="InterPro" id="IPR008278">
    <property type="entry name" value="4-PPantetheinyl_Trfase_dom"/>
</dbReference>
<evidence type="ECO:0000256" key="3">
    <source>
        <dbReference type="ARBA" id="ARBA00008342"/>
    </source>
</evidence>
<evidence type="ECO:0000256" key="5">
    <source>
        <dbReference type="ARBA" id="ARBA00019087"/>
    </source>
</evidence>
<evidence type="ECO:0000256" key="11">
    <source>
        <dbReference type="ARBA" id="ARBA00049191"/>
    </source>
</evidence>
<feature type="domain" description="4'-phosphopantetheinyl transferase N-terminal" evidence="13">
    <location>
        <begin position="47"/>
        <end position="106"/>
    </location>
</feature>
<dbReference type="InterPro" id="IPR003542">
    <property type="entry name" value="Enbac_synth_compD-like"/>
</dbReference>
<reference evidence="14 15" key="1">
    <citation type="journal article" date="2011" name="Int. J. Syst. Evol. Microbiol.">
        <title>Zhongshania antarctica gen. nov., sp. nov. and Zhongshania guokunii sp. nov., gammaproteobacteria respectively isolated from coastal attached (fast) ice and surface seawater of the Antarctic.</title>
        <authorList>
            <person name="Li H.J."/>
            <person name="Zhang X.Y."/>
            <person name="Chen C.X."/>
            <person name="Zhang Y.J."/>
            <person name="Gao Z.M."/>
            <person name="Yu Y."/>
            <person name="Chen X.L."/>
            <person name="Chen B."/>
            <person name="Zhang Y.Z."/>
        </authorList>
    </citation>
    <scope>NUCLEOTIDE SEQUENCE [LARGE SCALE GENOMIC DNA]</scope>
    <source>
        <strain evidence="14 15">ZS6-22T</strain>
    </source>
</reference>
<keyword evidence="15" id="KW-1185">Reference proteome</keyword>
<feature type="domain" description="4'-phosphopantetheinyl transferase" evidence="12">
    <location>
        <begin position="120"/>
        <end position="210"/>
    </location>
</feature>
<keyword evidence="6 14" id="KW-0808">Transferase</keyword>
<sequence>MTFINELRPLVFCAAKPSGVGISCQFNINAYRDSLFEDFTIALPSILREASLRRKAEFLAGRYLAKIAMQNLAIPASDIAIGAQRNPLWPSAVVGSISHSKNHAVCFMQATRGVQLTDVGVGLDLETIIDEPSARQILPSIISPEERKMLCNQFTNDTQEDHFGFAFSLIFSAKESLFKALYPNVGRYFDFLDVRLCALDTEAKQLTLQLLRDLSPSLRAGREILVRWQSHPIGLLTYILP</sequence>
<comment type="similarity">
    <text evidence="3">Belongs to the P-Pant transferase superfamily. EntD family.</text>
</comment>
<evidence type="ECO:0000313" key="15">
    <source>
        <dbReference type="Proteomes" id="UP001557485"/>
    </source>
</evidence>
<dbReference type="PANTHER" id="PTHR38096:SF1">
    <property type="entry name" value="ENTEROBACTIN SYNTHASE COMPONENT D"/>
    <property type="match status" value="1"/>
</dbReference>
<evidence type="ECO:0000256" key="2">
    <source>
        <dbReference type="ARBA" id="ARBA00004993"/>
    </source>
</evidence>
<evidence type="ECO:0000256" key="7">
    <source>
        <dbReference type="ARBA" id="ARBA00023191"/>
    </source>
</evidence>
<name>A0ABV3U1M4_9GAMM</name>
<evidence type="ECO:0000256" key="6">
    <source>
        <dbReference type="ARBA" id="ARBA00022679"/>
    </source>
</evidence>
<comment type="subunit">
    <text evidence="4">EntB, EntD, EntE, and EntF form a multienzyme complex called enterobactin synthase.</text>
</comment>
<evidence type="ECO:0000259" key="13">
    <source>
        <dbReference type="Pfam" id="PF17837"/>
    </source>
</evidence>
<evidence type="ECO:0000256" key="1">
    <source>
        <dbReference type="ARBA" id="ARBA00003937"/>
    </source>
</evidence>
<comment type="function">
    <text evidence="1">Involved in the biosynthesis of the siderophore enterobactin (enterochelin), which is a macrocyclic trimeric lactone of N-(2,3-dihydroxybenzoyl)-serine. The serine trilactone serves as a scaffolding for the three catechol functionalities that provide hexadentate coordination for the tightly ligated iron(2+) atoms. Plays an essential role in the assembly of the enterobactin by catalyzing the transfer of the 4'-phosphopantetheine (Ppant) moiety from coenzyme A to the apo-domains of both EntB (ArCP domain) and EntF (PCP domain) to yield their holo-forms which make them competent for the activation of 2,3-dihydroxybenzoate (DHB) and L-serine, respectively.</text>
</comment>
<dbReference type="GO" id="GO:0016740">
    <property type="term" value="F:transferase activity"/>
    <property type="evidence" value="ECO:0007669"/>
    <property type="project" value="UniProtKB-KW"/>
</dbReference>
<protein>
    <recommendedName>
        <fullName evidence="5">Enterobactin synthase component D</fullName>
    </recommendedName>
    <alternativeName>
        <fullName evidence="8">4'-phosphopantetheinyl transferase EntD</fullName>
    </alternativeName>
    <alternativeName>
        <fullName evidence="9">Enterochelin synthase D</fullName>
    </alternativeName>
</protein>
<dbReference type="Pfam" id="PF01648">
    <property type="entry name" value="ACPS"/>
    <property type="match status" value="1"/>
</dbReference>
<comment type="caution">
    <text evidence="14">The sequence shown here is derived from an EMBL/GenBank/DDBJ whole genome shotgun (WGS) entry which is preliminary data.</text>
</comment>
<proteinExistence type="inferred from homology"/>
<evidence type="ECO:0000256" key="10">
    <source>
        <dbReference type="ARBA" id="ARBA00049176"/>
    </source>
</evidence>
<evidence type="ECO:0000259" key="12">
    <source>
        <dbReference type="Pfam" id="PF01648"/>
    </source>
</evidence>
<dbReference type="PANTHER" id="PTHR38096">
    <property type="entry name" value="ENTEROBACTIN SYNTHASE COMPONENT D"/>
    <property type="match status" value="1"/>
</dbReference>